<feature type="compositionally biased region" description="Acidic residues" evidence="2">
    <location>
        <begin position="912"/>
        <end position="924"/>
    </location>
</feature>
<feature type="domain" description="DUF7730" evidence="3">
    <location>
        <begin position="138"/>
        <end position="278"/>
    </location>
</feature>
<keyword evidence="1" id="KW-0175">Coiled coil</keyword>
<feature type="region of interest" description="Disordered" evidence="2">
    <location>
        <begin position="1"/>
        <end position="25"/>
    </location>
</feature>
<gene>
    <name evidence="4" type="ORF">B0H65DRAFT_229884</name>
</gene>
<dbReference type="InterPro" id="IPR056632">
    <property type="entry name" value="DUF7730"/>
</dbReference>
<dbReference type="GeneID" id="87859318"/>
<dbReference type="RefSeq" id="XP_062680571.1">
    <property type="nucleotide sequence ID" value="XM_062822164.1"/>
</dbReference>
<dbReference type="EMBL" id="JAUEPP010000005">
    <property type="protein sequence ID" value="KAK3342778.1"/>
    <property type="molecule type" value="Genomic_DNA"/>
</dbReference>
<keyword evidence="5" id="KW-1185">Reference proteome</keyword>
<organism evidence="4 5">
    <name type="scientific">Neurospora tetraspora</name>
    <dbReference type="NCBI Taxonomy" id="94610"/>
    <lineage>
        <taxon>Eukaryota</taxon>
        <taxon>Fungi</taxon>
        <taxon>Dikarya</taxon>
        <taxon>Ascomycota</taxon>
        <taxon>Pezizomycotina</taxon>
        <taxon>Sordariomycetes</taxon>
        <taxon>Sordariomycetidae</taxon>
        <taxon>Sordariales</taxon>
        <taxon>Sordariaceae</taxon>
        <taxon>Neurospora</taxon>
    </lineage>
</organism>
<feature type="compositionally biased region" description="Basic residues" evidence="2">
    <location>
        <begin position="644"/>
        <end position="659"/>
    </location>
</feature>
<feature type="compositionally biased region" description="Acidic residues" evidence="2">
    <location>
        <begin position="627"/>
        <end position="637"/>
    </location>
</feature>
<reference evidence="4" key="1">
    <citation type="journal article" date="2023" name="Mol. Phylogenet. Evol.">
        <title>Genome-scale phylogeny and comparative genomics of the fungal order Sordariales.</title>
        <authorList>
            <person name="Hensen N."/>
            <person name="Bonometti L."/>
            <person name="Westerberg I."/>
            <person name="Brannstrom I.O."/>
            <person name="Guillou S."/>
            <person name="Cros-Aarteil S."/>
            <person name="Calhoun S."/>
            <person name="Haridas S."/>
            <person name="Kuo A."/>
            <person name="Mondo S."/>
            <person name="Pangilinan J."/>
            <person name="Riley R."/>
            <person name="LaButti K."/>
            <person name="Andreopoulos B."/>
            <person name="Lipzen A."/>
            <person name="Chen C."/>
            <person name="Yan M."/>
            <person name="Daum C."/>
            <person name="Ng V."/>
            <person name="Clum A."/>
            <person name="Steindorff A."/>
            <person name="Ohm R.A."/>
            <person name="Martin F."/>
            <person name="Silar P."/>
            <person name="Natvig D.O."/>
            <person name="Lalanne C."/>
            <person name="Gautier V."/>
            <person name="Ament-Velasquez S.L."/>
            <person name="Kruys A."/>
            <person name="Hutchinson M.I."/>
            <person name="Powell A.J."/>
            <person name="Barry K."/>
            <person name="Miller A.N."/>
            <person name="Grigoriev I.V."/>
            <person name="Debuchy R."/>
            <person name="Gladieux P."/>
            <person name="Hiltunen Thoren M."/>
            <person name="Johannesson H."/>
        </authorList>
    </citation>
    <scope>NUCLEOTIDE SEQUENCE</scope>
    <source>
        <strain evidence="4">CBS 560.94</strain>
    </source>
</reference>
<evidence type="ECO:0000259" key="3">
    <source>
        <dbReference type="Pfam" id="PF24864"/>
    </source>
</evidence>
<evidence type="ECO:0000313" key="4">
    <source>
        <dbReference type="EMBL" id="KAK3342778.1"/>
    </source>
</evidence>
<feature type="compositionally biased region" description="Polar residues" evidence="2">
    <location>
        <begin position="545"/>
        <end position="554"/>
    </location>
</feature>
<name>A0AAE0MQU8_9PEZI</name>
<dbReference type="Proteomes" id="UP001278500">
    <property type="component" value="Unassembled WGS sequence"/>
</dbReference>
<accession>A0AAE0MQU8</accession>
<feature type="coiled-coil region" evidence="1">
    <location>
        <begin position="33"/>
        <end position="71"/>
    </location>
</feature>
<reference evidence="4" key="2">
    <citation type="submission" date="2023-06" db="EMBL/GenBank/DDBJ databases">
        <authorList>
            <consortium name="Lawrence Berkeley National Laboratory"/>
            <person name="Haridas S."/>
            <person name="Hensen N."/>
            <person name="Bonometti L."/>
            <person name="Westerberg I."/>
            <person name="Brannstrom I.O."/>
            <person name="Guillou S."/>
            <person name="Cros-Aarteil S."/>
            <person name="Calhoun S."/>
            <person name="Kuo A."/>
            <person name="Mondo S."/>
            <person name="Pangilinan J."/>
            <person name="Riley R."/>
            <person name="Labutti K."/>
            <person name="Andreopoulos B."/>
            <person name="Lipzen A."/>
            <person name="Chen C."/>
            <person name="Yanf M."/>
            <person name="Daum C."/>
            <person name="Ng V."/>
            <person name="Clum A."/>
            <person name="Steindorff A."/>
            <person name="Ohm R."/>
            <person name="Martin F."/>
            <person name="Silar P."/>
            <person name="Natvig D."/>
            <person name="Lalanne C."/>
            <person name="Gautier V."/>
            <person name="Ament-Velasquez S.L."/>
            <person name="Kruys A."/>
            <person name="Hutchinson M.I."/>
            <person name="Powell A.J."/>
            <person name="Barry K."/>
            <person name="Miller A.N."/>
            <person name="Grigoriev I.V."/>
            <person name="Debuchy R."/>
            <person name="Gladieux P."/>
            <person name="Thoren M.H."/>
            <person name="Johannesson H."/>
        </authorList>
    </citation>
    <scope>NUCLEOTIDE SEQUENCE</scope>
    <source>
        <strain evidence="4">CBS 560.94</strain>
    </source>
</reference>
<feature type="compositionally biased region" description="Gly residues" evidence="2">
    <location>
        <begin position="527"/>
        <end position="540"/>
    </location>
</feature>
<evidence type="ECO:0000313" key="5">
    <source>
        <dbReference type="Proteomes" id="UP001278500"/>
    </source>
</evidence>
<feature type="compositionally biased region" description="Acidic residues" evidence="2">
    <location>
        <begin position="860"/>
        <end position="872"/>
    </location>
</feature>
<proteinExistence type="predicted"/>
<feature type="compositionally biased region" description="Low complexity" evidence="2">
    <location>
        <begin position="511"/>
        <end position="526"/>
    </location>
</feature>
<feature type="region of interest" description="Disordered" evidence="2">
    <location>
        <begin position="792"/>
        <end position="924"/>
    </location>
</feature>
<feature type="compositionally biased region" description="Low complexity" evidence="2">
    <location>
        <begin position="585"/>
        <end position="598"/>
    </location>
</feature>
<sequence>MDNLTPPPTLNGDVPDQEGHCTNSQCTRDRGILEGLNNTLRAEKAALETENTELRAEIARLRARSSKHTQRTWPRMLRQYLLTGDPSWDEVCRQCNKEENMSVNVKWHHPDIKFVTPEEGDAAVPDLLGPVDNRQFNFNALPVEVQARIFRLWLYKEGNLIHAISRLDPFVPNEDFPEEAALRKRSGLKHTFFYGERNCSITHSGQPPNSLLRILLVCRRFYFIGIHCFYGLNTFAFSSLGEFLRFCQGIGPARVDRLQHLEITLTGNQYLTVPLDEKGRIPYSRRTFPLSFLPDCHRLRTLVIHVDESSSHYSRRRYETRAIKEFMDGKTAGQPNQRKLRALRCIQGIDFIYALRGLEWIRFYDLHKAIISGTATREPVADWSFVEDVTNTATMQKVASRRESSKLENLQPLFSNNDHQQEAWNPGRADWELVKSFYIDNGGIRSYDQLRQDGFPHDADILSRMSASSGPRQGHSSNSGSSSSSSSSSSGGPHHGRGGPAIRGRGDRGKAAAARRGQVARGNASRGRGGQGASGRGRGGCFANVNVNAARSNPTPSPSIPVDHDTSMSSGSSDSDSDSDDSQGMAMSAAGGSIADAIDLSDSDSDTETDSPHTGSAAGSILIELLSDSESDSEEDSLFVSQHNHNHHHHHRDPSRSRHGSSSTGDAATPMLIDDDADDGDHHHNHHHHQAPSTTASVPVRLHSLTPMGFMTPSLMDRGISVPANLPFLGPPSFASLLNIQPASAAGARYLPPNNAAALESAAAGVAASRRGSMSMSMSMSRSVSRSVSRAGSFASANGGGSGSGSRAGTASSCGRSLARLSVRSGSSGSSGSSGLFVSQRQRQRQSGGTSERDSVDLTNADEDDEHAEDDEHGTSGGSGSGHGDGELMTIEEEKGDENGNDREGQDSGYEGADDSDVEMVDSV</sequence>
<comment type="caution">
    <text evidence="4">The sequence shown here is derived from an EMBL/GenBank/DDBJ whole genome shotgun (WGS) entry which is preliminary data.</text>
</comment>
<evidence type="ECO:0000256" key="1">
    <source>
        <dbReference type="SAM" id="Coils"/>
    </source>
</evidence>
<feature type="compositionally biased region" description="Basic and acidic residues" evidence="2">
    <location>
        <begin position="897"/>
        <end position="906"/>
    </location>
</feature>
<evidence type="ECO:0000256" key="2">
    <source>
        <dbReference type="SAM" id="MobiDB-lite"/>
    </source>
</evidence>
<feature type="compositionally biased region" description="Low complexity" evidence="2">
    <location>
        <begin position="471"/>
        <end position="492"/>
    </location>
</feature>
<dbReference type="AlphaFoldDB" id="A0AAE0MQU8"/>
<feature type="compositionally biased region" description="Low complexity" evidence="2">
    <location>
        <begin position="807"/>
        <end position="836"/>
    </location>
</feature>
<feature type="compositionally biased region" description="Acidic residues" evidence="2">
    <location>
        <begin position="599"/>
        <end position="609"/>
    </location>
</feature>
<feature type="region of interest" description="Disordered" evidence="2">
    <location>
        <begin position="461"/>
        <end position="698"/>
    </location>
</feature>
<protein>
    <recommendedName>
        <fullName evidence="3">DUF7730 domain-containing protein</fullName>
    </recommendedName>
</protein>
<dbReference type="Pfam" id="PF24864">
    <property type="entry name" value="DUF7730"/>
    <property type="match status" value="1"/>
</dbReference>